<keyword evidence="4" id="KW-0808">Transferase</keyword>
<keyword evidence="1 2" id="KW-0597">Phosphoprotein</keyword>
<keyword evidence="5" id="KW-1185">Reference proteome</keyword>
<dbReference type="EMBL" id="PXWF02000157">
    <property type="protein sequence ID" value="PWF48685.1"/>
    <property type="molecule type" value="Genomic_DNA"/>
</dbReference>
<evidence type="ECO:0000256" key="2">
    <source>
        <dbReference type="PROSITE-ProRule" id="PRU00169"/>
    </source>
</evidence>
<dbReference type="AlphaFoldDB" id="A0A2U2HMP1"/>
<evidence type="ECO:0000256" key="1">
    <source>
        <dbReference type="ARBA" id="ARBA00022553"/>
    </source>
</evidence>
<accession>A0A2U2HMP1</accession>
<organism evidence="4 5">
    <name type="scientific">Massilia glaciei</name>
    <dbReference type="NCBI Taxonomy" id="1524097"/>
    <lineage>
        <taxon>Bacteria</taxon>
        <taxon>Pseudomonadati</taxon>
        <taxon>Pseudomonadota</taxon>
        <taxon>Betaproteobacteria</taxon>
        <taxon>Burkholderiales</taxon>
        <taxon>Oxalobacteraceae</taxon>
        <taxon>Telluria group</taxon>
        <taxon>Massilia</taxon>
    </lineage>
</organism>
<evidence type="ECO:0000259" key="3">
    <source>
        <dbReference type="PROSITE" id="PS50110"/>
    </source>
</evidence>
<protein>
    <submittedName>
        <fullName evidence="4">Hybrid sensor histidine kinase/response regulator</fullName>
    </submittedName>
</protein>
<feature type="non-terminal residue" evidence="4">
    <location>
        <position position="1"/>
    </location>
</feature>
<dbReference type="Pfam" id="PF00072">
    <property type="entry name" value="Response_reg"/>
    <property type="match status" value="1"/>
</dbReference>
<dbReference type="SMART" id="SM00448">
    <property type="entry name" value="REC"/>
    <property type="match status" value="1"/>
</dbReference>
<dbReference type="OrthoDB" id="5421695at2"/>
<dbReference type="PANTHER" id="PTHR44591:SF3">
    <property type="entry name" value="RESPONSE REGULATORY DOMAIN-CONTAINING PROTEIN"/>
    <property type="match status" value="1"/>
</dbReference>
<dbReference type="SUPFAM" id="SSF52172">
    <property type="entry name" value="CheY-like"/>
    <property type="match status" value="1"/>
</dbReference>
<proteinExistence type="predicted"/>
<dbReference type="GO" id="GO:0016301">
    <property type="term" value="F:kinase activity"/>
    <property type="evidence" value="ECO:0007669"/>
    <property type="project" value="UniProtKB-KW"/>
</dbReference>
<dbReference type="Proteomes" id="UP000241421">
    <property type="component" value="Unassembled WGS sequence"/>
</dbReference>
<dbReference type="CDD" id="cd17580">
    <property type="entry name" value="REC_2_DhkD-like"/>
    <property type="match status" value="1"/>
</dbReference>
<dbReference type="InterPro" id="IPR011006">
    <property type="entry name" value="CheY-like_superfamily"/>
</dbReference>
<gene>
    <name evidence="4" type="ORF">C7C56_010560</name>
</gene>
<reference evidence="4 5" key="1">
    <citation type="submission" date="2018-04" db="EMBL/GenBank/DDBJ databases">
        <title>Massilia violaceinigra sp. nov., a novel purple-pigmented bacterium isolated from Tianshan glacier, Xinjiang, China.</title>
        <authorList>
            <person name="Wang H."/>
        </authorList>
    </citation>
    <scope>NUCLEOTIDE SEQUENCE [LARGE SCALE GENOMIC DNA]</scope>
    <source>
        <strain evidence="4 5">B448-2</strain>
    </source>
</reference>
<feature type="modified residue" description="4-aspartylphosphate" evidence="2">
    <location>
        <position position="46"/>
    </location>
</feature>
<keyword evidence="4" id="KW-0418">Kinase</keyword>
<dbReference type="PANTHER" id="PTHR44591">
    <property type="entry name" value="STRESS RESPONSE REGULATOR PROTEIN 1"/>
    <property type="match status" value="1"/>
</dbReference>
<evidence type="ECO:0000313" key="5">
    <source>
        <dbReference type="Proteomes" id="UP000241421"/>
    </source>
</evidence>
<dbReference type="Gene3D" id="3.40.50.2300">
    <property type="match status" value="1"/>
</dbReference>
<sequence length="119" mass="12992">VDDNVDAAESLAALLETMGHRTRVALDGVQGFELARRHRPDLIFLDIGLPGMNGHEVARALRQIPEMDEVVIVAVTGWGERSDLELSVRAGFDRHLTKPVDFTALEQVLAELPSPGVRG</sequence>
<name>A0A2U2HMP1_9BURK</name>
<dbReference type="InterPro" id="IPR050595">
    <property type="entry name" value="Bact_response_regulator"/>
</dbReference>
<dbReference type="RefSeq" id="WP_146204406.1">
    <property type="nucleotide sequence ID" value="NZ_PXWF02000157.1"/>
</dbReference>
<dbReference type="InterPro" id="IPR001789">
    <property type="entry name" value="Sig_transdc_resp-reg_receiver"/>
</dbReference>
<comment type="caution">
    <text evidence="4">The sequence shown here is derived from an EMBL/GenBank/DDBJ whole genome shotgun (WGS) entry which is preliminary data.</text>
</comment>
<feature type="domain" description="Response regulatory" evidence="3">
    <location>
        <begin position="1"/>
        <end position="113"/>
    </location>
</feature>
<evidence type="ECO:0000313" key="4">
    <source>
        <dbReference type="EMBL" id="PWF48685.1"/>
    </source>
</evidence>
<dbReference type="GO" id="GO:0000160">
    <property type="term" value="P:phosphorelay signal transduction system"/>
    <property type="evidence" value="ECO:0007669"/>
    <property type="project" value="InterPro"/>
</dbReference>
<dbReference type="PROSITE" id="PS50110">
    <property type="entry name" value="RESPONSE_REGULATORY"/>
    <property type="match status" value="1"/>
</dbReference>